<keyword evidence="1" id="KW-0150">Chloroplast</keyword>
<gene>
    <name evidence="1" type="primary">rpl16</name>
</gene>
<geneLocation type="chloroplast" evidence="1"/>
<protein>
    <submittedName>
        <fullName evidence="1">Ribosomal protein L16</fullName>
    </submittedName>
</protein>
<dbReference type="GO" id="GO:0003735">
    <property type="term" value="F:structural constituent of ribosome"/>
    <property type="evidence" value="ECO:0007669"/>
    <property type="project" value="InterPro"/>
</dbReference>
<dbReference type="RefSeq" id="YP_009948092.1">
    <property type="nucleotide sequence ID" value="NC_051553.1"/>
</dbReference>
<dbReference type="InterPro" id="IPR036920">
    <property type="entry name" value="Ribosomal_uL16_sf"/>
</dbReference>
<evidence type="ECO:0000313" key="1">
    <source>
        <dbReference type="EMBL" id="QOH97229.1"/>
    </source>
</evidence>
<reference evidence="1" key="1">
    <citation type="journal article" date="2020" name="Mitochondrial DNA Part B Resour">
        <title>The complete chloroplast genome sequence of Taxillus yadoriki (Loranthaceae): a hemi-parasitic evergreen shrub in East Asia.</title>
        <authorList>
            <person name="Cho W.-B."/>
            <person name="Han E.-K."/>
            <person name="Son D.C."/>
            <person name="Lee J.-H."/>
        </authorList>
    </citation>
    <scope>NUCLEOTIDE SEQUENCE</scope>
</reference>
<keyword evidence="1" id="KW-0689">Ribosomal protein</keyword>
<dbReference type="GO" id="GO:0006412">
    <property type="term" value="P:translation"/>
    <property type="evidence" value="ECO:0007669"/>
    <property type="project" value="InterPro"/>
</dbReference>
<proteinExistence type="predicted"/>
<keyword evidence="1" id="KW-0934">Plastid</keyword>
<accession>A0A7L8XLF8</accession>
<dbReference type="SUPFAM" id="SSF54686">
    <property type="entry name" value="Ribosomal protein L16p/L10e"/>
    <property type="match status" value="1"/>
</dbReference>
<name>A0A7L8XLF8_9MAGN</name>
<sequence length="91" mass="10609">MLSVPKTRFRKQHRRRMTGISFRGNRICFGKYALQALKPGSQGKWKQDAEQCHETRVGVERSGYVYFQTNQLQSNQRKLGWVRGKDPPNIA</sequence>
<dbReference type="GeneID" id="60241129"/>
<dbReference type="GO" id="GO:0005840">
    <property type="term" value="C:ribosome"/>
    <property type="evidence" value="ECO:0007669"/>
    <property type="project" value="UniProtKB-KW"/>
</dbReference>
<dbReference type="EMBL" id="MT702883">
    <property type="protein sequence ID" value="QOH97229.1"/>
    <property type="molecule type" value="Genomic_DNA"/>
</dbReference>
<dbReference type="AlphaFoldDB" id="A0A7L8XLF8"/>
<organism evidence="1">
    <name type="scientific">Taxillus yadoriki</name>
    <dbReference type="NCBI Taxonomy" id="2777184"/>
    <lineage>
        <taxon>Eukaryota</taxon>
        <taxon>Viridiplantae</taxon>
        <taxon>Streptophyta</taxon>
        <taxon>Embryophyta</taxon>
        <taxon>Tracheophyta</taxon>
        <taxon>Spermatophyta</taxon>
        <taxon>Magnoliopsida</taxon>
        <taxon>eudicotyledons</taxon>
        <taxon>Gunneridae</taxon>
        <taxon>Pentapetalae</taxon>
        <taxon>Santalales</taxon>
        <taxon>Loranthaceae</taxon>
        <taxon>Lorantheae</taxon>
        <taxon>Scurrulinae</taxon>
        <taxon>Taxillus</taxon>
    </lineage>
</organism>
<keyword evidence="1" id="KW-0687">Ribonucleoprotein</keyword>
<dbReference type="Gene3D" id="3.90.1170.10">
    <property type="entry name" value="Ribosomal protein L10e/L16"/>
    <property type="match status" value="1"/>
</dbReference>